<protein>
    <submittedName>
        <fullName evidence="1">Uncharacterized protein</fullName>
    </submittedName>
</protein>
<proteinExistence type="predicted"/>
<dbReference type="EMBL" id="CABQ01000291">
    <property type="protein sequence ID" value="CBI08918.1"/>
    <property type="molecule type" value="Genomic_DNA"/>
</dbReference>
<sequence>MKKQIGVAVLGSLFAVLPVFALGGDSATIAQLQAENAAITAGNLSVNPQASLQAITQVGQGAGTVSSELQAVQADNAQIQRLASDWRNVQQQAANYAQLASYASLSGIGPRVQTPFGIEQCHNVRWDDQIRQLITGGLNLAGDAEAEAYAMQAIDTQIVQDVADLMNAQASQGLQTLAGREPSSAPSLATVQAESKQVESAADALDRLLNGVGQQIAAAFGPNSTFQPLPLAGNSHPGIGSYPNLSAVQWIPGPDDGAPIGWYIEYSGAVFPRLEDRCPTGSASIPEISASTILTSAQQAVTDEPALGPLLSSLEGGSVWSLAGGSLAGGGLAAVGPLMGGQYTERTQLVKALGYDMNQVSNYMVPINGDVANFAAKANALTQLISQ</sequence>
<comment type="caution">
    <text evidence="1">The sequence shown here is derived from an EMBL/GenBank/DDBJ whole genome shotgun (WGS) entry which is preliminary data.</text>
</comment>
<name>E6QNU7_9ZZZZ</name>
<dbReference type="AlphaFoldDB" id="E6QNU7"/>
<accession>E6QNU7</accession>
<gene>
    <name evidence="1" type="ORF">CARN6_2445</name>
</gene>
<evidence type="ECO:0000313" key="1">
    <source>
        <dbReference type="EMBL" id="CBI08918.1"/>
    </source>
</evidence>
<organism evidence="1">
    <name type="scientific">mine drainage metagenome</name>
    <dbReference type="NCBI Taxonomy" id="410659"/>
    <lineage>
        <taxon>unclassified sequences</taxon>
        <taxon>metagenomes</taxon>
        <taxon>ecological metagenomes</taxon>
    </lineage>
</organism>
<reference evidence="1" key="1">
    <citation type="submission" date="2009-10" db="EMBL/GenBank/DDBJ databases">
        <title>Diversity of trophic interactions inside an arsenic-rich microbial ecosystem.</title>
        <authorList>
            <person name="Bertin P.N."/>
            <person name="Heinrich-Salmeron A."/>
            <person name="Pelletier E."/>
            <person name="Goulhen-Chollet F."/>
            <person name="Arsene-Ploetze F."/>
            <person name="Gallien S."/>
            <person name="Calteau A."/>
            <person name="Vallenet D."/>
            <person name="Casiot C."/>
            <person name="Chane-Woon-Ming B."/>
            <person name="Giloteaux L."/>
            <person name="Barakat M."/>
            <person name="Bonnefoy V."/>
            <person name="Bruneel O."/>
            <person name="Chandler M."/>
            <person name="Cleiss J."/>
            <person name="Duran R."/>
            <person name="Elbaz-Poulichet F."/>
            <person name="Fonknechten N."/>
            <person name="Lauga B."/>
            <person name="Mornico D."/>
            <person name="Ortet P."/>
            <person name="Schaeffer C."/>
            <person name="Siguier P."/>
            <person name="Alexander Thil Smith A."/>
            <person name="Van Dorsselaer A."/>
            <person name="Weissenbach J."/>
            <person name="Medigue C."/>
            <person name="Le Paslier D."/>
        </authorList>
    </citation>
    <scope>NUCLEOTIDE SEQUENCE</scope>
</reference>